<accession>A0A9K3E7T8</accession>
<evidence type="ECO:0000256" key="1">
    <source>
        <dbReference type="SAM" id="Phobius"/>
    </source>
</evidence>
<organism evidence="2 3">
    <name type="scientific">Helianthus annuus</name>
    <name type="common">Common sunflower</name>
    <dbReference type="NCBI Taxonomy" id="4232"/>
    <lineage>
        <taxon>Eukaryota</taxon>
        <taxon>Viridiplantae</taxon>
        <taxon>Streptophyta</taxon>
        <taxon>Embryophyta</taxon>
        <taxon>Tracheophyta</taxon>
        <taxon>Spermatophyta</taxon>
        <taxon>Magnoliopsida</taxon>
        <taxon>eudicotyledons</taxon>
        <taxon>Gunneridae</taxon>
        <taxon>Pentapetalae</taxon>
        <taxon>asterids</taxon>
        <taxon>campanulids</taxon>
        <taxon>Asterales</taxon>
        <taxon>Asteraceae</taxon>
        <taxon>Asteroideae</taxon>
        <taxon>Heliantheae alliance</taxon>
        <taxon>Heliantheae</taxon>
        <taxon>Helianthus</taxon>
    </lineage>
</organism>
<gene>
    <name evidence="2" type="ORF">HanXRQr2_Chr14g0635561</name>
</gene>
<dbReference type="Gramene" id="mRNA:HanXRQr2_Chr14g0635561">
    <property type="protein sequence ID" value="CDS:HanXRQr2_Chr14g0635561.1"/>
    <property type="gene ID" value="HanXRQr2_Chr14g0635561"/>
</dbReference>
<comment type="caution">
    <text evidence="2">The sequence shown here is derived from an EMBL/GenBank/DDBJ whole genome shotgun (WGS) entry which is preliminary data.</text>
</comment>
<feature type="transmembrane region" description="Helical" evidence="1">
    <location>
        <begin position="43"/>
        <end position="66"/>
    </location>
</feature>
<dbReference type="EMBL" id="MNCJ02000329">
    <property type="protein sequence ID" value="KAF5768363.1"/>
    <property type="molecule type" value="Genomic_DNA"/>
</dbReference>
<evidence type="ECO:0000313" key="3">
    <source>
        <dbReference type="Proteomes" id="UP000215914"/>
    </source>
</evidence>
<name>A0A9K3E7T8_HELAN</name>
<reference evidence="2" key="2">
    <citation type="submission" date="2020-06" db="EMBL/GenBank/DDBJ databases">
        <title>Helianthus annuus Genome sequencing and assembly Release 2.</title>
        <authorList>
            <person name="Gouzy J."/>
            <person name="Langlade N."/>
            <person name="Munos S."/>
        </authorList>
    </citation>
    <scope>NUCLEOTIDE SEQUENCE</scope>
    <source>
        <tissue evidence="2">Leaves</tissue>
    </source>
</reference>
<sequence>MADDPPLLRACLASSLHFLAFLLISPSSITISTHLLISFPSTIPSPSLCFTLTPAFQTSAIIFALVH</sequence>
<protein>
    <submittedName>
        <fullName evidence="2">Uncharacterized protein</fullName>
    </submittedName>
</protein>
<proteinExistence type="predicted"/>
<keyword evidence="1" id="KW-1133">Transmembrane helix</keyword>
<keyword evidence="1" id="KW-0812">Transmembrane</keyword>
<dbReference type="Proteomes" id="UP000215914">
    <property type="component" value="Unassembled WGS sequence"/>
</dbReference>
<feature type="transmembrane region" description="Helical" evidence="1">
    <location>
        <begin position="12"/>
        <end position="37"/>
    </location>
</feature>
<keyword evidence="3" id="KW-1185">Reference proteome</keyword>
<keyword evidence="1" id="KW-0472">Membrane</keyword>
<dbReference type="AlphaFoldDB" id="A0A9K3E7T8"/>
<reference evidence="2" key="1">
    <citation type="journal article" date="2017" name="Nature">
        <title>The sunflower genome provides insights into oil metabolism, flowering and Asterid evolution.</title>
        <authorList>
            <person name="Badouin H."/>
            <person name="Gouzy J."/>
            <person name="Grassa C.J."/>
            <person name="Murat F."/>
            <person name="Staton S.E."/>
            <person name="Cottret L."/>
            <person name="Lelandais-Briere C."/>
            <person name="Owens G.L."/>
            <person name="Carrere S."/>
            <person name="Mayjonade B."/>
            <person name="Legrand L."/>
            <person name="Gill N."/>
            <person name="Kane N.C."/>
            <person name="Bowers J.E."/>
            <person name="Hubner S."/>
            <person name="Bellec A."/>
            <person name="Berard A."/>
            <person name="Berges H."/>
            <person name="Blanchet N."/>
            <person name="Boniface M.C."/>
            <person name="Brunel D."/>
            <person name="Catrice O."/>
            <person name="Chaidir N."/>
            <person name="Claudel C."/>
            <person name="Donnadieu C."/>
            <person name="Faraut T."/>
            <person name="Fievet G."/>
            <person name="Helmstetter N."/>
            <person name="King M."/>
            <person name="Knapp S.J."/>
            <person name="Lai Z."/>
            <person name="Le Paslier M.C."/>
            <person name="Lippi Y."/>
            <person name="Lorenzon L."/>
            <person name="Mandel J.R."/>
            <person name="Marage G."/>
            <person name="Marchand G."/>
            <person name="Marquand E."/>
            <person name="Bret-Mestries E."/>
            <person name="Morien E."/>
            <person name="Nambeesan S."/>
            <person name="Nguyen T."/>
            <person name="Pegot-Espagnet P."/>
            <person name="Pouilly N."/>
            <person name="Raftis F."/>
            <person name="Sallet E."/>
            <person name="Schiex T."/>
            <person name="Thomas J."/>
            <person name="Vandecasteele C."/>
            <person name="Vares D."/>
            <person name="Vear F."/>
            <person name="Vautrin S."/>
            <person name="Crespi M."/>
            <person name="Mangin B."/>
            <person name="Burke J.M."/>
            <person name="Salse J."/>
            <person name="Munos S."/>
            <person name="Vincourt P."/>
            <person name="Rieseberg L.H."/>
            <person name="Langlade N.B."/>
        </authorList>
    </citation>
    <scope>NUCLEOTIDE SEQUENCE</scope>
    <source>
        <tissue evidence="2">Leaves</tissue>
    </source>
</reference>
<evidence type="ECO:0000313" key="2">
    <source>
        <dbReference type="EMBL" id="KAF5768363.1"/>
    </source>
</evidence>